<feature type="chain" id="PRO_5023077054" evidence="1">
    <location>
        <begin position="21"/>
        <end position="194"/>
    </location>
</feature>
<name>A0A5C3QAU4_9AGAR</name>
<dbReference type="Proteomes" id="UP000305067">
    <property type="component" value="Unassembled WGS sequence"/>
</dbReference>
<dbReference type="AlphaFoldDB" id="A0A5C3QAU4"/>
<evidence type="ECO:0000313" key="2">
    <source>
        <dbReference type="EMBL" id="TFK99112.1"/>
    </source>
</evidence>
<dbReference type="InterPro" id="IPR001938">
    <property type="entry name" value="Thaumatin"/>
</dbReference>
<dbReference type="EMBL" id="ML178835">
    <property type="protein sequence ID" value="TFK99112.1"/>
    <property type="molecule type" value="Genomic_DNA"/>
</dbReference>
<proteinExistence type="predicted"/>
<reference evidence="2 3" key="1">
    <citation type="journal article" date="2019" name="Nat. Ecol. Evol.">
        <title>Megaphylogeny resolves global patterns of mushroom evolution.</title>
        <authorList>
            <person name="Varga T."/>
            <person name="Krizsan K."/>
            <person name="Foldi C."/>
            <person name="Dima B."/>
            <person name="Sanchez-Garcia M."/>
            <person name="Sanchez-Ramirez S."/>
            <person name="Szollosi G.J."/>
            <person name="Szarkandi J.G."/>
            <person name="Papp V."/>
            <person name="Albert L."/>
            <person name="Andreopoulos W."/>
            <person name="Angelini C."/>
            <person name="Antonin V."/>
            <person name="Barry K.W."/>
            <person name="Bougher N.L."/>
            <person name="Buchanan P."/>
            <person name="Buyck B."/>
            <person name="Bense V."/>
            <person name="Catcheside P."/>
            <person name="Chovatia M."/>
            <person name="Cooper J."/>
            <person name="Damon W."/>
            <person name="Desjardin D."/>
            <person name="Finy P."/>
            <person name="Geml J."/>
            <person name="Haridas S."/>
            <person name="Hughes K."/>
            <person name="Justo A."/>
            <person name="Karasinski D."/>
            <person name="Kautmanova I."/>
            <person name="Kiss B."/>
            <person name="Kocsube S."/>
            <person name="Kotiranta H."/>
            <person name="LaButti K.M."/>
            <person name="Lechner B.E."/>
            <person name="Liimatainen K."/>
            <person name="Lipzen A."/>
            <person name="Lukacs Z."/>
            <person name="Mihaltcheva S."/>
            <person name="Morgado L.N."/>
            <person name="Niskanen T."/>
            <person name="Noordeloos M.E."/>
            <person name="Ohm R.A."/>
            <person name="Ortiz-Santana B."/>
            <person name="Ovrebo C."/>
            <person name="Racz N."/>
            <person name="Riley R."/>
            <person name="Savchenko A."/>
            <person name="Shiryaev A."/>
            <person name="Soop K."/>
            <person name="Spirin V."/>
            <person name="Szebenyi C."/>
            <person name="Tomsovsky M."/>
            <person name="Tulloss R.E."/>
            <person name="Uehling J."/>
            <person name="Grigoriev I.V."/>
            <person name="Vagvolgyi C."/>
            <person name="Papp T."/>
            <person name="Martin F.M."/>
            <person name="Miettinen O."/>
            <person name="Hibbett D.S."/>
            <person name="Nagy L.G."/>
        </authorList>
    </citation>
    <scope>NUCLEOTIDE SEQUENCE [LARGE SCALE GENOMIC DNA]</scope>
    <source>
        <strain evidence="2 3">CBS 309.79</strain>
    </source>
</reference>
<sequence>MKFSIAPLVVVAASALSASAYTIRFVNNCPYTVWPAVGKAPNGQPDNSVRFGARLDSRGTTSFGVNDREIGIRAWGRTGCDGNGANCATGRCNGGIVCNDSGITSNCILSEYGWGDNGPQWGGQRTFWNLSRAPVNNGPTLPLNIPTRLTGPDGQTVACTGSSCPRDQCFIADNDFGAVRNSALGGTFTHTFCP</sequence>
<dbReference type="Pfam" id="PF00314">
    <property type="entry name" value="Thaumatin"/>
    <property type="match status" value="1"/>
</dbReference>
<keyword evidence="1" id="KW-0732">Signal</keyword>
<dbReference type="PROSITE" id="PS51367">
    <property type="entry name" value="THAUMATIN_2"/>
    <property type="match status" value="1"/>
</dbReference>
<accession>A0A5C3QAU4</accession>
<protein>
    <submittedName>
        <fullName evidence="2">Osmotin thaumatin-like protein</fullName>
    </submittedName>
</protein>
<dbReference type="SUPFAM" id="SSF49870">
    <property type="entry name" value="Osmotin, thaumatin-like protein"/>
    <property type="match status" value="1"/>
</dbReference>
<evidence type="ECO:0000256" key="1">
    <source>
        <dbReference type="SAM" id="SignalP"/>
    </source>
</evidence>
<gene>
    <name evidence="2" type="ORF">BDV98DRAFT_584411</name>
</gene>
<dbReference type="OrthoDB" id="430315at2759"/>
<keyword evidence="3" id="KW-1185">Reference proteome</keyword>
<dbReference type="Gene3D" id="2.60.110.10">
    <property type="entry name" value="Thaumatin"/>
    <property type="match status" value="1"/>
</dbReference>
<dbReference type="InterPro" id="IPR037176">
    <property type="entry name" value="Osmotin/thaumatin-like_sf"/>
</dbReference>
<organism evidence="2 3">
    <name type="scientific">Pterulicium gracile</name>
    <dbReference type="NCBI Taxonomy" id="1884261"/>
    <lineage>
        <taxon>Eukaryota</taxon>
        <taxon>Fungi</taxon>
        <taxon>Dikarya</taxon>
        <taxon>Basidiomycota</taxon>
        <taxon>Agaricomycotina</taxon>
        <taxon>Agaricomycetes</taxon>
        <taxon>Agaricomycetidae</taxon>
        <taxon>Agaricales</taxon>
        <taxon>Pleurotineae</taxon>
        <taxon>Pterulaceae</taxon>
        <taxon>Pterulicium</taxon>
    </lineage>
</organism>
<dbReference type="SMART" id="SM00205">
    <property type="entry name" value="THN"/>
    <property type="match status" value="1"/>
</dbReference>
<evidence type="ECO:0000313" key="3">
    <source>
        <dbReference type="Proteomes" id="UP000305067"/>
    </source>
</evidence>
<dbReference type="STRING" id="1884261.A0A5C3QAU4"/>
<dbReference type="PANTHER" id="PTHR31013:SF2">
    <property type="entry name" value="THAUMATIN-LIKE PROTEIN"/>
    <property type="match status" value="1"/>
</dbReference>
<feature type="signal peptide" evidence="1">
    <location>
        <begin position="1"/>
        <end position="20"/>
    </location>
</feature>
<dbReference type="PANTHER" id="PTHR31013">
    <property type="entry name" value="THAUMATIN FAMILY PROTEIN-RELATED"/>
    <property type="match status" value="1"/>
</dbReference>